<dbReference type="Proteomes" id="UP000660247">
    <property type="component" value="Unassembled WGS sequence"/>
</dbReference>
<dbReference type="AlphaFoldDB" id="A0A851DJ46"/>
<evidence type="ECO:0000313" key="7">
    <source>
        <dbReference type="Proteomes" id="UP000660247"/>
    </source>
</evidence>
<keyword evidence="2" id="KW-0403">Intermediate filament</keyword>
<dbReference type="GO" id="GO:0045109">
    <property type="term" value="P:intermediate filament organization"/>
    <property type="evidence" value="ECO:0007669"/>
    <property type="project" value="TreeGrafter"/>
</dbReference>
<feature type="coiled-coil region" evidence="4">
    <location>
        <begin position="68"/>
        <end position="183"/>
    </location>
</feature>
<organism evidence="6 7">
    <name type="scientific">Todus mexicanus</name>
    <name type="common">Puerto Rican tody</name>
    <dbReference type="NCBI Taxonomy" id="135184"/>
    <lineage>
        <taxon>Eukaryota</taxon>
        <taxon>Metazoa</taxon>
        <taxon>Chordata</taxon>
        <taxon>Craniata</taxon>
        <taxon>Vertebrata</taxon>
        <taxon>Euteleostomi</taxon>
        <taxon>Archelosauria</taxon>
        <taxon>Archosauria</taxon>
        <taxon>Dinosauria</taxon>
        <taxon>Saurischia</taxon>
        <taxon>Theropoda</taxon>
        <taxon>Coelurosauria</taxon>
        <taxon>Aves</taxon>
        <taxon>Neognathae</taxon>
        <taxon>Neoaves</taxon>
        <taxon>Telluraves</taxon>
        <taxon>Coraciimorphae</taxon>
        <taxon>Coraciiformes</taxon>
        <taxon>Todidae</taxon>
        <taxon>Todus</taxon>
    </lineage>
</organism>
<dbReference type="Gene3D" id="1.20.5.1160">
    <property type="entry name" value="Vasodilator-stimulated phosphoprotein"/>
    <property type="match status" value="1"/>
</dbReference>
<evidence type="ECO:0000259" key="5">
    <source>
        <dbReference type="PROSITE" id="PS51842"/>
    </source>
</evidence>
<evidence type="ECO:0000256" key="3">
    <source>
        <dbReference type="ARBA" id="ARBA00023054"/>
    </source>
</evidence>
<reference evidence="6" key="1">
    <citation type="submission" date="2019-10" db="EMBL/GenBank/DDBJ databases">
        <title>Bird 10,000 Genomes (B10K) Project - Family phase.</title>
        <authorList>
            <person name="Zhang G."/>
        </authorList>
    </citation>
    <scope>NUCLEOTIDE SEQUENCE</scope>
    <source>
        <strain evidence="6">B10K-DU-002-69</strain>
        <tissue evidence="6">Muscle</tissue>
    </source>
</reference>
<dbReference type="Pfam" id="PF00038">
    <property type="entry name" value="Filament"/>
    <property type="match status" value="2"/>
</dbReference>
<dbReference type="SUPFAM" id="SSF64593">
    <property type="entry name" value="Intermediate filament protein, coiled coil region"/>
    <property type="match status" value="1"/>
</dbReference>
<feature type="domain" description="IF rod" evidence="5">
    <location>
        <begin position="50"/>
        <end position="272"/>
    </location>
</feature>
<dbReference type="PANTHER" id="PTHR45616:SF21">
    <property type="entry name" value="KERATIN, TYPE II CYTOSKELETAL 7"/>
    <property type="match status" value="1"/>
</dbReference>
<dbReference type="PROSITE" id="PS51842">
    <property type="entry name" value="IF_ROD_2"/>
    <property type="match status" value="1"/>
</dbReference>
<keyword evidence="3 4" id="KW-0175">Coiled coil</keyword>
<dbReference type="GO" id="GO:0045095">
    <property type="term" value="C:keratin filament"/>
    <property type="evidence" value="ECO:0007669"/>
    <property type="project" value="TreeGrafter"/>
</dbReference>
<dbReference type="GO" id="GO:0030280">
    <property type="term" value="F:structural constituent of skin epidermis"/>
    <property type="evidence" value="ECO:0007669"/>
    <property type="project" value="TreeGrafter"/>
</dbReference>
<feature type="non-terminal residue" evidence="6">
    <location>
        <position position="272"/>
    </location>
</feature>
<dbReference type="SMART" id="SM01391">
    <property type="entry name" value="Filament"/>
    <property type="match status" value="1"/>
</dbReference>
<sequence>GFGYRGAGFGYRVGGVSRPCTNTPITINEHLLQSLSLELDPNMQIVKYQAKEQIKPLNNKFAPFIYKVEFLEQQSKMLETKLSFLQGQNHCKSTLMPIIEAYIDNSKKQLEALECNKAQSETDLKAEQQLKNFLLLLSPLCLQDVDCFFLNKADLEAKMESLNKEAEFLRMFYEEEIQQLQAQISETLVVVQMDNSQDLDLDDIAADVKAQNEDIARRSQAEVQAWCKSKFEDLQITAGRNAASLQETKKKGAELTQIVQRLNREVRSAKNQ</sequence>
<feature type="non-terminal residue" evidence="6">
    <location>
        <position position="1"/>
    </location>
</feature>
<dbReference type="Gene3D" id="1.20.5.500">
    <property type="entry name" value="Single helix bin"/>
    <property type="match status" value="1"/>
</dbReference>
<dbReference type="GO" id="GO:0005615">
    <property type="term" value="C:extracellular space"/>
    <property type="evidence" value="ECO:0007669"/>
    <property type="project" value="TreeGrafter"/>
</dbReference>
<comment type="caution">
    <text evidence="6">The sequence shown here is derived from an EMBL/GenBank/DDBJ whole genome shotgun (WGS) entry which is preliminary data.</text>
</comment>
<keyword evidence="1" id="KW-0416">Keratin</keyword>
<dbReference type="PANTHER" id="PTHR45616">
    <property type="entry name" value="GATA-TYPE DOMAIN-CONTAINING PROTEIN"/>
    <property type="match status" value="1"/>
</dbReference>
<dbReference type="OrthoDB" id="2441647at2759"/>
<name>A0A851DJ46_TODME</name>
<keyword evidence="7" id="KW-1185">Reference proteome</keyword>
<evidence type="ECO:0000256" key="2">
    <source>
        <dbReference type="ARBA" id="ARBA00022754"/>
    </source>
</evidence>
<accession>A0A851DJ46</accession>
<evidence type="ECO:0000256" key="4">
    <source>
        <dbReference type="SAM" id="Coils"/>
    </source>
</evidence>
<evidence type="ECO:0000313" key="6">
    <source>
        <dbReference type="EMBL" id="NWI68378.1"/>
    </source>
</evidence>
<proteinExistence type="predicted"/>
<protein>
    <submittedName>
        <fullName evidence="6">KRT81 protein</fullName>
    </submittedName>
</protein>
<gene>
    <name evidence="6" type="primary">Krt81</name>
    <name evidence="6" type="ORF">TODMEX_R00334</name>
</gene>
<dbReference type="GO" id="GO:0031424">
    <property type="term" value="P:keratinization"/>
    <property type="evidence" value="ECO:0007669"/>
    <property type="project" value="TreeGrafter"/>
</dbReference>
<evidence type="ECO:0000256" key="1">
    <source>
        <dbReference type="ARBA" id="ARBA00022744"/>
    </source>
</evidence>
<feature type="coiled-coil region" evidence="4">
    <location>
        <begin position="245"/>
        <end position="272"/>
    </location>
</feature>
<dbReference type="InterPro" id="IPR039008">
    <property type="entry name" value="IF_rod_dom"/>
</dbReference>
<dbReference type="EMBL" id="WEIS01068082">
    <property type="protein sequence ID" value="NWI68378.1"/>
    <property type="molecule type" value="Genomic_DNA"/>
</dbReference>